<feature type="transmembrane region" description="Helical" evidence="10">
    <location>
        <begin position="154"/>
        <end position="174"/>
    </location>
</feature>
<dbReference type="GO" id="GO:0005789">
    <property type="term" value="C:endoplasmic reticulum membrane"/>
    <property type="evidence" value="ECO:0007669"/>
    <property type="project" value="UniProtKB-SubCell"/>
</dbReference>
<keyword evidence="4 10" id="KW-0812">Transmembrane</keyword>
<evidence type="ECO:0000256" key="3">
    <source>
        <dbReference type="ARBA" id="ARBA00022448"/>
    </source>
</evidence>
<dbReference type="GO" id="GO:0005794">
    <property type="term" value="C:Golgi apparatus"/>
    <property type="evidence" value="ECO:0007669"/>
    <property type="project" value="TreeGrafter"/>
</dbReference>
<dbReference type="PANTHER" id="PTHR14467:SF0">
    <property type="entry name" value="PROTEIN ARV1"/>
    <property type="match status" value="1"/>
</dbReference>
<evidence type="ECO:0000256" key="7">
    <source>
        <dbReference type="ARBA" id="ARBA00023055"/>
    </source>
</evidence>
<keyword evidence="8 10" id="KW-0443">Lipid metabolism</keyword>
<evidence type="ECO:0000256" key="8">
    <source>
        <dbReference type="ARBA" id="ARBA00023098"/>
    </source>
</evidence>
<name>A0AAD8JUE3_TARER</name>
<comment type="function">
    <text evidence="10">Regulates also the sphingolipid metabolism.</text>
</comment>
<proteinExistence type="inferred from homology"/>
<dbReference type="GO" id="GO:0016125">
    <property type="term" value="P:sterol metabolic process"/>
    <property type="evidence" value="ECO:0007669"/>
    <property type="project" value="UniProtKB-UniRule"/>
</dbReference>
<comment type="function">
    <text evidence="10">Mediator of sterol homeostasis involved in sterol uptake, trafficking and distribution into membranes.</text>
</comment>
<dbReference type="GO" id="GO:0032366">
    <property type="term" value="P:intracellular sterol transport"/>
    <property type="evidence" value="ECO:0007669"/>
    <property type="project" value="UniProtKB-UniRule"/>
</dbReference>
<evidence type="ECO:0000256" key="5">
    <source>
        <dbReference type="ARBA" id="ARBA00022824"/>
    </source>
</evidence>
<keyword evidence="10" id="KW-0746">Sphingolipid metabolism</keyword>
<evidence type="ECO:0000256" key="9">
    <source>
        <dbReference type="ARBA" id="ARBA00023136"/>
    </source>
</evidence>
<keyword evidence="7 10" id="KW-0445">Lipid transport</keyword>
<dbReference type="Pfam" id="PF04161">
    <property type="entry name" value="Arv1"/>
    <property type="match status" value="1"/>
</dbReference>
<keyword evidence="12" id="KW-1185">Reference proteome</keyword>
<evidence type="ECO:0000313" key="12">
    <source>
        <dbReference type="Proteomes" id="UP001229421"/>
    </source>
</evidence>
<keyword evidence="6 10" id="KW-1133">Transmembrane helix</keyword>
<keyword evidence="9 10" id="KW-0472">Membrane</keyword>
<accession>A0AAD8JUE3</accession>
<dbReference type="GO" id="GO:0006665">
    <property type="term" value="P:sphingolipid metabolic process"/>
    <property type="evidence" value="ECO:0007669"/>
    <property type="project" value="UniProtKB-UniRule"/>
</dbReference>
<dbReference type="EMBL" id="JAUHHV010000010">
    <property type="protein sequence ID" value="KAK1409776.1"/>
    <property type="molecule type" value="Genomic_DNA"/>
</dbReference>
<organism evidence="11 12">
    <name type="scientific">Tagetes erecta</name>
    <name type="common">African marigold</name>
    <dbReference type="NCBI Taxonomy" id="13708"/>
    <lineage>
        <taxon>Eukaryota</taxon>
        <taxon>Viridiplantae</taxon>
        <taxon>Streptophyta</taxon>
        <taxon>Embryophyta</taxon>
        <taxon>Tracheophyta</taxon>
        <taxon>Spermatophyta</taxon>
        <taxon>Magnoliopsida</taxon>
        <taxon>eudicotyledons</taxon>
        <taxon>Gunneridae</taxon>
        <taxon>Pentapetalae</taxon>
        <taxon>asterids</taxon>
        <taxon>campanulids</taxon>
        <taxon>Asterales</taxon>
        <taxon>Asteraceae</taxon>
        <taxon>Asteroideae</taxon>
        <taxon>Heliantheae alliance</taxon>
        <taxon>Tageteae</taxon>
        <taxon>Tagetes</taxon>
    </lineage>
</organism>
<gene>
    <name evidence="11" type="ORF">QVD17_36305</name>
</gene>
<dbReference type="AlphaFoldDB" id="A0AAD8JUE3"/>
<sequence>MKCQNCRAVADEYIECEIMILLIDLILHKAKAYRHLFYNTFDPEAMNFEGLMWKLTFGFLVLDAYRISLLLANSEDSGSNPSLDLLIWDCGKILLDAFVGNILFISILLLGTRSLLNMSSEVSTYKNIWLAILASSYLKLFLIAMMVWEFPPSVIFIIDIFVLSSNTLALNVMSESAMGKCFGVCLCAHLVKFLVSLALNIHLPNLVTL</sequence>
<evidence type="ECO:0000313" key="11">
    <source>
        <dbReference type="EMBL" id="KAK1409776.1"/>
    </source>
</evidence>
<dbReference type="GO" id="GO:0097036">
    <property type="term" value="P:regulation of plasma membrane sterol distribution"/>
    <property type="evidence" value="ECO:0007669"/>
    <property type="project" value="UniProtKB-UniRule"/>
</dbReference>
<feature type="transmembrane region" description="Helical" evidence="10">
    <location>
        <begin position="93"/>
        <end position="116"/>
    </location>
</feature>
<feature type="transmembrane region" description="Helical" evidence="10">
    <location>
        <begin position="181"/>
        <end position="203"/>
    </location>
</feature>
<evidence type="ECO:0000256" key="4">
    <source>
        <dbReference type="ARBA" id="ARBA00022692"/>
    </source>
</evidence>
<evidence type="ECO:0000256" key="10">
    <source>
        <dbReference type="RuleBase" id="RU368065"/>
    </source>
</evidence>
<dbReference type="PANTHER" id="PTHR14467">
    <property type="entry name" value="ARV1"/>
    <property type="match status" value="1"/>
</dbReference>
<reference evidence="11" key="1">
    <citation type="journal article" date="2023" name="bioRxiv">
        <title>Improved chromosome-level genome assembly for marigold (Tagetes erecta).</title>
        <authorList>
            <person name="Jiang F."/>
            <person name="Yuan L."/>
            <person name="Wang S."/>
            <person name="Wang H."/>
            <person name="Xu D."/>
            <person name="Wang A."/>
            <person name="Fan W."/>
        </authorList>
    </citation>
    <scope>NUCLEOTIDE SEQUENCE</scope>
    <source>
        <strain evidence="11">WSJ</strain>
        <tissue evidence="11">Leaf</tissue>
    </source>
</reference>
<evidence type="ECO:0000256" key="1">
    <source>
        <dbReference type="ARBA" id="ARBA00004477"/>
    </source>
</evidence>
<evidence type="ECO:0000256" key="6">
    <source>
        <dbReference type="ARBA" id="ARBA00022989"/>
    </source>
</evidence>
<comment type="subcellular location">
    <subcellularLocation>
        <location evidence="1 10">Endoplasmic reticulum membrane</location>
        <topology evidence="1 10">Multi-pass membrane protein</topology>
    </subcellularLocation>
</comment>
<dbReference type="InterPro" id="IPR007290">
    <property type="entry name" value="Arv1"/>
</dbReference>
<keyword evidence="5 10" id="KW-0256">Endoplasmic reticulum</keyword>
<feature type="transmembrane region" description="Helical" evidence="10">
    <location>
        <begin position="128"/>
        <end position="148"/>
    </location>
</feature>
<comment type="similarity">
    <text evidence="2 10">Belongs to the ARV1 family.</text>
</comment>
<dbReference type="Proteomes" id="UP001229421">
    <property type="component" value="Unassembled WGS sequence"/>
</dbReference>
<comment type="caution">
    <text evidence="11">The sequence shown here is derived from an EMBL/GenBank/DDBJ whole genome shotgun (WGS) entry which is preliminary data.</text>
</comment>
<protein>
    <recommendedName>
        <fullName evidence="10">Protein ARV</fullName>
    </recommendedName>
</protein>
<dbReference type="GO" id="GO:0032541">
    <property type="term" value="C:cortical endoplasmic reticulum"/>
    <property type="evidence" value="ECO:0007669"/>
    <property type="project" value="TreeGrafter"/>
</dbReference>
<feature type="transmembrane region" description="Helical" evidence="10">
    <location>
        <begin position="55"/>
        <end position="73"/>
    </location>
</feature>
<keyword evidence="3 10" id="KW-0813">Transport</keyword>
<evidence type="ECO:0000256" key="2">
    <source>
        <dbReference type="ARBA" id="ARBA00009187"/>
    </source>
</evidence>